<dbReference type="GO" id="GO:0007095">
    <property type="term" value="P:mitotic G2 DNA damage checkpoint signaling"/>
    <property type="evidence" value="ECO:0007669"/>
    <property type="project" value="TreeGrafter"/>
</dbReference>
<protein>
    <recommendedName>
        <fullName evidence="21">Double-strand break repair protein MRE11</fullName>
    </recommendedName>
</protein>
<feature type="domain" description="Calcineurin-like phosphoesterase" evidence="17">
    <location>
        <begin position="10"/>
        <end position="246"/>
    </location>
</feature>
<dbReference type="GO" id="GO:0031573">
    <property type="term" value="P:mitotic intra-S DNA damage checkpoint signaling"/>
    <property type="evidence" value="ECO:0007669"/>
    <property type="project" value="TreeGrafter"/>
</dbReference>
<sequence length="344" mass="39189">MPEESSEDVFKIIVATDIHLGYGEKDVIRGNDSLVTFEEILENAKKHEADFILLGGDLFHENKPPRRIMHGCISLLRKFCFGDKPILFEYLSDQSADFKHCQFPTLNYEDTNLNVSIPVFSIHGNHDDPSGQGNLCSLDLLHSAGLMNYFGKTTSLEKIEMSPLLMQKGSTKLALYGLGSVRDERLHRLFVHKNVTMLRPKENQEDWFNVFVIHQNRAKHSTTSYIPEQFLDDFLDLVIWGHEHECRLEPEWNSSQNFFVSQPGSSVATSLSEGETVKKHIGLLQIKGKNFKITKIPLTTVRQFYMENVVLSETELDPNDLDIGKKVEAYCSEKVEAILQKAGR</sequence>
<dbReference type="GO" id="GO:0030870">
    <property type="term" value="C:Mre11 complex"/>
    <property type="evidence" value="ECO:0007669"/>
    <property type="project" value="InterPro"/>
</dbReference>
<evidence type="ECO:0000256" key="7">
    <source>
        <dbReference type="ARBA" id="ARBA00022723"/>
    </source>
</evidence>
<evidence type="ECO:0008006" key="21">
    <source>
        <dbReference type="Google" id="ProtNLM"/>
    </source>
</evidence>
<keyword evidence="7" id="KW-0479">Metal-binding</keyword>
<keyword evidence="13 16" id="KW-0464">Manganese</keyword>
<evidence type="ECO:0000256" key="5">
    <source>
        <dbReference type="ARBA" id="ARBA00022454"/>
    </source>
</evidence>
<keyword evidence="20" id="KW-1185">Reference proteome</keyword>
<dbReference type="EnsemblMetazoa" id="G1606.1">
    <property type="protein sequence ID" value="G1606.1:cds"/>
    <property type="gene ID" value="G1606"/>
</dbReference>
<evidence type="ECO:0000256" key="14">
    <source>
        <dbReference type="ARBA" id="ARBA00023242"/>
    </source>
</evidence>
<name>A0A8W8IVG3_MAGGI</name>
<dbReference type="PANTHER" id="PTHR10139">
    <property type="entry name" value="DOUBLE-STRAND BREAK REPAIR PROTEIN MRE11"/>
    <property type="match status" value="1"/>
</dbReference>
<accession>A0A8W8IVG3</accession>
<feature type="domain" description="Mre11 DNA-binding" evidence="18">
    <location>
        <begin position="291"/>
        <end position="342"/>
    </location>
</feature>
<evidence type="ECO:0000256" key="12">
    <source>
        <dbReference type="ARBA" id="ARBA00023204"/>
    </source>
</evidence>
<keyword evidence="11 16" id="KW-0269">Exonuclease</keyword>
<evidence type="ECO:0000256" key="10">
    <source>
        <dbReference type="ARBA" id="ARBA00022801"/>
    </source>
</evidence>
<dbReference type="Proteomes" id="UP000005408">
    <property type="component" value="Unassembled WGS sequence"/>
</dbReference>
<evidence type="ECO:0000259" key="18">
    <source>
        <dbReference type="Pfam" id="PF04152"/>
    </source>
</evidence>
<dbReference type="GO" id="GO:0006303">
    <property type="term" value="P:double-strand break repair via nonhomologous end joining"/>
    <property type="evidence" value="ECO:0007669"/>
    <property type="project" value="TreeGrafter"/>
</dbReference>
<keyword evidence="6 16" id="KW-0540">Nuclease</keyword>
<evidence type="ECO:0000256" key="11">
    <source>
        <dbReference type="ARBA" id="ARBA00022839"/>
    </source>
</evidence>
<dbReference type="GO" id="GO:0000723">
    <property type="term" value="P:telomere maintenance"/>
    <property type="evidence" value="ECO:0007669"/>
    <property type="project" value="TreeGrafter"/>
</dbReference>
<dbReference type="Gene3D" id="3.60.21.10">
    <property type="match status" value="1"/>
</dbReference>
<evidence type="ECO:0000313" key="19">
    <source>
        <dbReference type="EnsemblMetazoa" id="G1606.1:cds"/>
    </source>
</evidence>
<evidence type="ECO:0000256" key="6">
    <source>
        <dbReference type="ARBA" id="ARBA00022722"/>
    </source>
</evidence>
<keyword evidence="10 16" id="KW-0378">Hydrolase</keyword>
<dbReference type="GO" id="GO:0097552">
    <property type="term" value="P:mitochondrial double-strand break repair via homologous recombination"/>
    <property type="evidence" value="ECO:0007669"/>
    <property type="project" value="TreeGrafter"/>
</dbReference>
<dbReference type="GO" id="GO:0030145">
    <property type="term" value="F:manganese ion binding"/>
    <property type="evidence" value="ECO:0007669"/>
    <property type="project" value="InterPro"/>
</dbReference>
<evidence type="ECO:0000256" key="9">
    <source>
        <dbReference type="ARBA" id="ARBA00022763"/>
    </source>
</evidence>
<keyword evidence="5" id="KW-0158">Chromosome</keyword>
<dbReference type="CDD" id="cd00840">
    <property type="entry name" value="MPP_Mre11_N"/>
    <property type="match status" value="1"/>
</dbReference>
<dbReference type="GO" id="GO:0035861">
    <property type="term" value="C:site of double-strand break"/>
    <property type="evidence" value="ECO:0007669"/>
    <property type="project" value="TreeGrafter"/>
</dbReference>
<dbReference type="PANTHER" id="PTHR10139:SF1">
    <property type="entry name" value="DOUBLE-STRAND BREAK REPAIR PROTEIN MRE11"/>
    <property type="match status" value="1"/>
</dbReference>
<evidence type="ECO:0000313" key="20">
    <source>
        <dbReference type="Proteomes" id="UP000005408"/>
    </source>
</evidence>
<evidence type="ECO:0000256" key="1">
    <source>
        <dbReference type="ARBA" id="ARBA00001936"/>
    </source>
</evidence>
<dbReference type="InterPro" id="IPR041796">
    <property type="entry name" value="Mre11_N"/>
</dbReference>
<dbReference type="InterPro" id="IPR029052">
    <property type="entry name" value="Metallo-depent_PP-like"/>
</dbReference>
<dbReference type="Pfam" id="PF00149">
    <property type="entry name" value="Metallophos"/>
    <property type="match status" value="1"/>
</dbReference>
<dbReference type="AlphaFoldDB" id="A0A8W8IVG3"/>
<evidence type="ECO:0000256" key="8">
    <source>
        <dbReference type="ARBA" id="ARBA00022759"/>
    </source>
</evidence>
<evidence type="ECO:0000256" key="13">
    <source>
        <dbReference type="ARBA" id="ARBA00023211"/>
    </source>
</evidence>
<reference evidence="19" key="1">
    <citation type="submission" date="2022-08" db="UniProtKB">
        <authorList>
            <consortium name="EnsemblMetazoa"/>
        </authorList>
    </citation>
    <scope>IDENTIFICATION</scope>
    <source>
        <strain evidence="19">05x7-T-G4-1.051#20</strain>
    </source>
</reference>
<keyword evidence="15 16" id="KW-0469">Meiosis</keyword>
<keyword evidence="12 16" id="KW-0234">DNA repair</keyword>
<keyword evidence="14 16" id="KW-0539">Nucleus</keyword>
<dbReference type="InterPro" id="IPR004843">
    <property type="entry name" value="Calcineurin-like_PHP"/>
</dbReference>
<evidence type="ECO:0000259" key="17">
    <source>
        <dbReference type="Pfam" id="PF00149"/>
    </source>
</evidence>
<organism evidence="19 20">
    <name type="scientific">Magallana gigas</name>
    <name type="common">Pacific oyster</name>
    <name type="synonym">Crassostrea gigas</name>
    <dbReference type="NCBI Taxonomy" id="29159"/>
    <lineage>
        <taxon>Eukaryota</taxon>
        <taxon>Metazoa</taxon>
        <taxon>Spiralia</taxon>
        <taxon>Lophotrochozoa</taxon>
        <taxon>Mollusca</taxon>
        <taxon>Bivalvia</taxon>
        <taxon>Autobranchia</taxon>
        <taxon>Pteriomorphia</taxon>
        <taxon>Ostreida</taxon>
        <taxon>Ostreoidea</taxon>
        <taxon>Ostreidae</taxon>
        <taxon>Magallana</taxon>
    </lineage>
</organism>
<keyword evidence="8 16" id="KW-0255">Endonuclease</keyword>
<dbReference type="FunFam" id="3.60.21.10:FF:000011">
    <property type="entry name" value="Double-strand break repair protein"/>
    <property type="match status" value="1"/>
</dbReference>
<dbReference type="InterPro" id="IPR007281">
    <property type="entry name" value="Mre11_DNA-bd"/>
</dbReference>
<dbReference type="Pfam" id="PF04152">
    <property type="entry name" value="Mre11_DNA_bind"/>
    <property type="match status" value="1"/>
</dbReference>
<dbReference type="GO" id="GO:0000014">
    <property type="term" value="F:single-stranded DNA endodeoxyribonuclease activity"/>
    <property type="evidence" value="ECO:0007669"/>
    <property type="project" value="TreeGrafter"/>
</dbReference>
<evidence type="ECO:0000256" key="16">
    <source>
        <dbReference type="RuleBase" id="RU003447"/>
    </source>
</evidence>
<evidence type="ECO:0000256" key="15">
    <source>
        <dbReference type="ARBA" id="ARBA00023254"/>
    </source>
</evidence>
<proteinExistence type="inferred from homology"/>
<dbReference type="GO" id="GO:0008296">
    <property type="term" value="F:3'-5'-DNA exonuclease activity"/>
    <property type="evidence" value="ECO:0007669"/>
    <property type="project" value="InterPro"/>
</dbReference>
<dbReference type="GO" id="GO:0042138">
    <property type="term" value="P:meiotic DNA double-strand break formation"/>
    <property type="evidence" value="ECO:0007669"/>
    <property type="project" value="TreeGrafter"/>
</dbReference>
<dbReference type="SUPFAM" id="SSF56300">
    <property type="entry name" value="Metallo-dependent phosphatases"/>
    <property type="match status" value="1"/>
</dbReference>
<evidence type="ECO:0000256" key="4">
    <source>
        <dbReference type="ARBA" id="ARBA00009028"/>
    </source>
</evidence>
<dbReference type="InterPro" id="IPR003701">
    <property type="entry name" value="Mre11"/>
</dbReference>
<comment type="subcellular location">
    <subcellularLocation>
        <location evidence="3">Chromosome</location>
    </subcellularLocation>
    <subcellularLocation>
        <location evidence="2">Nucleus</location>
    </subcellularLocation>
</comment>
<comment type="cofactor">
    <cofactor evidence="1">
        <name>Mn(2+)</name>
        <dbReference type="ChEBI" id="CHEBI:29035"/>
    </cofactor>
</comment>
<evidence type="ECO:0000256" key="3">
    <source>
        <dbReference type="ARBA" id="ARBA00004286"/>
    </source>
</evidence>
<dbReference type="NCBIfam" id="TIGR00583">
    <property type="entry name" value="mre11"/>
    <property type="match status" value="1"/>
</dbReference>
<keyword evidence="9 16" id="KW-0227">DNA damage</keyword>
<comment type="similarity">
    <text evidence="4 16">Belongs to the MRE11/RAD32 family.</text>
</comment>
<dbReference type="GO" id="GO:0000724">
    <property type="term" value="P:double-strand break repair via homologous recombination"/>
    <property type="evidence" value="ECO:0007669"/>
    <property type="project" value="TreeGrafter"/>
</dbReference>
<evidence type="ECO:0000256" key="2">
    <source>
        <dbReference type="ARBA" id="ARBA00004123"/>
    </source>
</evidence>